<protein>
    <submittedName>
        <fullName evidence="2">DNA-binding protein</fullName>
    </submittedName>
</protein>
<sequence length="115" mass="13049">MSQRTRKVIISLLTWQLVNGYERLIEVAEKIGDLIIIGNGDTSEYALRAIVSLRGLSENEVVVIKGRGEFIEKAIDVYNEMKARMGESLKLVKVNIGSERVGRRIFPYIEIKVKI</sequence>
<evidence type="ECO:0000313" key="2">
    <source>
        <dbReference type="EMBL" id="HEU98144.1"/>
    </source>
</evidence>
<accession>A0A7C2UWW2</accession>
<organism evidence="2">
    <name type="scientific">Fervidicoccus fontis</name>
    <dbReference type="NCBI Taxonomy" id="683846"/>
    <lineage>
        <taxon>Archaea</taxon>
        <taxon>Thermoproteota</taxon>
        <taxon>Thermoprotei</taxon>
        <taxon>Fervidicoccales</taxon>
        <taxon>Fervidicoccaceae</taxon>
        <taxon>Fervidicoccus</taxon>
    </lineage>
</organism>
<dbReference type="Pfam" id="PF01918">
    <property type="entry name" value="Alba"/>
    <property type="match status" value="1"/>
</dbReference>
<dbReference type="AlphaFoldDB" id="A0A7C2UWW2"/>
<reference evidence="2" key="1">
    <citation type="journal article" date="2020" name="mSystems">
        <title>Genome- and Community-Level Interaction Insights into Carbon Utilization and Element Cycling Functions of Hydrothermarchaeota in Hydrothermal Sediment.</title>
        <authorList>
            <person name="Zhou Z."/>
            <person name="Liu Y."/>
            <person name="Xu W."/>
            <person name="Pan J."/>
            <person name="Luo Z.H."/>
            <person name="Li M."/>
        </authorList>
    </citation>
    <scope>NUCLEOTIDE SEQUENCE [LARGE SCALE GENOMIC DNA]</scope>
    <source>
        <strain evidence="2">SpSt-1259</strain>
    </source>
</reference>
<evidence type="ECO:0000259" key="1">
    <source>
        <dbReference type="Pfam" id="PF01918"/>
    </source>
</evidence>
<dbReference type="Proteomes" id="UP000885664">
    <property type="component" value="Unassembled WGS sequence"/>
</dbReference>
<dbReference type="InterPro" id="IPR036882">
    <property type="entry name" value="Alba-like_dom_sf"/>
</dbReference>
<feature type="domain" description="DNA/RNA-binding protein Alba-like" evidence="1">
    <location>
        <begin position="36"/>
        <end position="95"/>
    </location>
</feature>
<keyword evidence="2" id="KW-0238">DNA-binding</keyword>
<comment type="caution">
    <text evidence="2">The sequence shown here is derived from an EMBL/GenBank/DDBJ whole genome shotgun (WGS) entry which is preliminary data.</text>
</comment>
<dbReference type="Gene3D" id="3.30.110.20">
    <property type="entry name" value="Alba-like domain"/>
    <property type="match status" value="1"/>
</dbReference>
<proteinExistence type="predicted"/>
<gene>
    <name evidence="2" type="ORF">ENO36_04760</name>
</gene>
<dbReference type="InterPro" id="IPR002775">
    <property type="entry name" value="DNA/RNA-bd_Alba-like"/>
</dbReference>
<dbReference type="GO" id="GO:0003677">
    <property type="term" value="F:DNA binding"/>
    <property type="evidence" value="ECO:0007669"/>
    <property type="project" value="UniProtKB-KW"/>
</dbReference>
<dbReference type="EMBL" id="DSFE01000100">
    <property type="protein sequence ID" value="HEU98144.1"/>
    <property type="molecule type" value="Genomic_DNA"/>
</dbReference>
<name>A0A7C2UWW2_9CREN</name>
<dbReference type="SUPFAM" id="SSF82704">
    <property type="entry name" value="AlbA-like"/>
    <property type="match status" value="1"/>
</dbReference>